<dbReference type="GO" id="GO:0045490">
    <property type="term" value="P:pectin catabolic process"/>
    <property type="evidence" value="ECO:0007669"/>
    <property type="project" value="TreeGrafter"/>
</dbReference>
<dbReference type="Gene3D" id="2.60.120.260">
    <property type="entry name" value="Galactose-binding domain-like"/>
    <property type="match status" value="1"/>
</dbReference>
<feature type="domain" description="Rhamnogalacturonase B N-terminal" evidence="11">
    <location>
        <begin position="88"/>
        <end position="348"/>
    </location>
</feature>
<evidence type="ECO:0000313" key="15">
    <source>
        <dbReference type="Proteomes" id="UP000239898"/>
    </source>
</evidence>
<gene>
    <name evidence="14" type="ORF">XthCFBP4691_12225</name>
</gene>
<dbReference type="PANTHER" id="PTHR36574">
    <property type="entry name" value="RHAMNOGALACTURONATE LYASE-RELATED"/>
    <property type="match status" value="1"/>
</dbReference>
<keyword evidence="5" id="KW-0964">Secreted</keyword>
<organism evidence="14 15">
    <name type="scientific">Xanthomonas theicola</name>
    <dbReference type="NCBI Taxonomy" id="56464"/>
    <lineage>
        <taxon>Bacteria</taxon>
        <taxon>Pseudomonadati</taxon>
        <taxon>Pseudomonadota</taxon>
        <taxon>Gammaproteobacteria</taxon>
        <taxon>Lysobacterales</taxon>
        <taxon>Lysobacteraceae</taxon>
        <taxon>Xanthomonas</taxon>
    </lineage>
</organism>
<comment type="caution">
    <text evidence="14">The sequence shown here is derived from an EMBL/GenBank/DDBJ whole genome shotgun (WGS) entry which is preliminary data.</text>
</comment>
<feature type="transmembrane region" description="Helical" evidence="10">
    <location>
        <begin position="65"/>
        <end position="84"/>
    </location>
</feature>
<keyword evidence="8" id="KW-0456">Lyase</keyword>
<comment type="similarity">
    <text evidence="3">Belongs to the polysaccharide lyase 4 family.</text>
</comment>
<dbReference type="GO" id="GO:0005576">
    <property type="term" value="C:extracellular region"/>
    <property type="evidence" value="ECO:0007669"/>
    <property type="project" value="UniProtKB-SubCell"/>
</dbReference>
<dbReference type="InterPro" id="IPR029413">
    <property type="entry name" value="RG-lyase_II"/>
</dbReference>
<feature type="domain" description="Rhamnogalacturonan lyase" evidence="13">
    <location>
        <begin position="355"/>
        <end position="430"/>
    </location>
</feature>
<evidence type="ECO:0000256" key="9">
    <source>
        <dbReference type="ARBA" id="ARBA00023316"/>
    </source>
</evidence>
<dbReference type="GO" id="GO:0030246">
    <property type="term" value="F:carbohydrate binding"/>
    <property type="evidence" value="ECO:0007669"/>
    <property type="project" value="InterPro"/>
</dbReference>
<dbReference type="InterPro" id="IPR029411">
    <property type="entry name" value="RG-lyase_III"/>
</dbReference>
<keyword evidence="10" id="KW-1133">Transmembrane helix</keyword>
<comment type="subcellular location">
    <subcellularLocation>
        <location evidence="2">Secreted</location>
    </subcellularLocation>
</comment>
<dbReference type="EMBL" id="MIGX01000056">
    <property type="protein sequence ID" value="PPT90482.1"/>
    <property type="molecule type" value="Genomic_DNA"/>
</dbReference>
<keyword evidence="6" id="KW-0732">Signal</keyword>
<proteinExistence type="inferred from homology"/>
<dbReference type="InterPro" id="IPR013784">
    <property type="entry name" value="Carb-bd-like_fold"/>
</dbReference>
<protein>
    <recommendedName>
        <fullName evidence="4">rhamnogalacturonan endolyase</fullName>
        <ecNumber evidence="4">4.2.2.23</ecNumber>
    </recommendedName>
</protein>
<name>A0A2S6ZE20_9XANT</name>
<dbReference type="AlphaFoldDB" id="A0A2S6ZE20"/>
<dbReference type="Gene3D" id="2.60.40.1120">
    <property type="entry name" value="Carboxypeptidase-like, regulatory domain"/>
    <property type="match status" value="1"/>
</dbReference>
<dbReference type="PANTHER" id="PTHR36574:SF1">
    <property type="entry name" value="RHAMNOGALACTURONATE LYASE-RELATED"/>
    <property type="match status" value="1"/>
</dbReference>
<dbReference type="GO" id="GO:0102210">
    <property type="term" value="F:rhamnogalacturonan endolyase activity"/>
    <property type="evidence" value="ECO:0007669"/>
    <property type="project" value="UniProtKB-EC"/>
</dbReference>
<evidence type="ECO:0000313" key="14">
    <source>
        <dbReference type="EMBL" id="PPT90482.1"/>
    </source>
</evidence>
<comment type="catalytic activity">
    <reaction evidence="1">
        <text>Endotype eliminative cleavage of L-alpha-rhamnopyranosyl-(1-&gt;4)-alpha-D-galactopyranosyluronic acid bonds of rhamnogalacturonan I domains in ramified hairy regions of pectin leaving L-rhamnopyranose at the reducing end and 4-deoxy-4,5-unsaturated D-galactopyranosyluronic acid at the non-reducing end.</text>
        <dbReference type="EC" id="4.2.2.23"/>
    </reaction>
</comment>
<dbReference type="InterPro" id="IPR011013">
    <property type="entry name" value="Gal_mutarotase_sf_dom"/>
</dbReference>
<evidence type="ECO:0000259" key="12">
    <source>
        <dbReference type="Pfam" id="PF14683"/>
    </source>
</evidence>
<dbReference type="GO" id="GO:0071555">
    <property type="term" value="P:cell wall organization"/>
    <property type="evidence" value="ECO:0007669"/>
    <property type="project" value="UniProtKB-KW"/>
</dbReference>
<keyword evidence="9" id="KW-0961">Cell wall biogenesis/degradation</keyword>
<dbReference type="SUPFAM" id="SSF74650">
    <property type="entry name" value="Galactose mutarotase-like"/>
    <property type="match status" value="1"/>
</dbReference>
<dbReference type="InterPro" id="IPR008979">
    <property type="entry name" value="Galactose-bd-like_sf"/>
</dbReference>
<reference evidence="14 15" key="1">
    <citation type="submission" date="2016-08" db="EMBL/GenBank/DDBJ databases">
        <title>Evolution of the type three secretion system and type three effector repertoires in Xanthomonas.</title>
        <authorList>
            <person name="Merda D."/>
            <person name="Briand M."/>
            <person name="Bosis E."/>
            <person name="Rousseau C."/>
            <person name="Portier P."/>
            <person name="Jacques M.-A."/>
            <person name="Fischer-Le Saux M."/>
        </authorList>
    </citation>
    <scope>NUCLEOTIDE SEQUENCE [LARGE SCALE GENOMIC DNA]</scope>
    <source>
        <strain evidence="14 15">CFBP 4691</strain>
    </source>
</reference>
<evidence type="ECO:0000256" key="1">
    <source>
        <dbReference type="ARBA" id="ARBA00001324"/>
    </source>
</evidence>
<evidence type="ECO:0000256" key="8">
    <source>
        <dbReference type="ARBA" id="ARBA00023239"/>
    </source>
</evidence>
<keyword evidence="10" id="KW-0812">Transmembrane</keyword>
<dbReference type="Pfam" id="PF09284">
    <property type="entry name" value="RhgB_N"/>
    <property type="match status" value="1"/>
</dbReference>
<keyword evidence="15" id="KW-1185">Reference proteome</keyword>
<dbReference type="Gene3D" id="2.70.98.10">
    <property type="match status" value="1"/>
</dbReference>
<keyword evidence="10" id="KW-0472">Membrane</keyword>
<evidence type="ECO:0000256" key="7">
    <source>
        <dbReference type="ARBA" id="ARBA00023157"/>
    </source>
</evidence>
<accession>A0A2S6ZE20</accession>
<dbReference type="InterPro" id="IPR015364">
    <property type="entry name" value="RhgB_N"/>
</dbReference>
<dbReference type="SUPFAM" id="SSF49452">
    <property type="entry name" value="Starch-binding domain-like"/>
    <property type="match status" value="1"/>
</dbReference>
<dbReference type="SUPFAM" id="SSF49785">
    <property type="entry name" value="Galactose-binding domain-like"/>
    <property type="match status" value="1"/>
</dbReference>
<keyword evidence="7" id="KW-1015">Disulfide bond</keyword>
<sequence>MKRRRSVPSADWRLPRRAHQLNIQNVTKSKSEARRFRTMLLLFGTAENRRSVGEMQMLFFLRRKFMGYAGGLILSASCAGSAIAQETFGVTEDQTAFTVDTGGDLVFKVRKIKPNNNTQSIGDLASLVYRGIEYQDQSRGSQLNVGAGYLFDGGNSAQVRATKVDDDRIVVTVAAGNLTHYYMAKRGEPRIYMATAFDREPMQGLVRYILRVPFDKLPDGPAASDLHGCQRTIEAADICSTATGETRSKHYSNMRLKDWHYIGAKSKNVGLWFVRDNGEGMTGGPFYRSLLNQGTTDQELTYIINYGMAQTEAFRTGTLNLYTLVFTNGAAPPDSIDTSWMDDLSLKGYLSYAKRGAISGSLTGQFEPQYFDYTVAFKNGQAQYWTKADTATGQFTSKNMRPGQYTMLVCKNELVVDTREVTVGSGHTNDVGALSIANDPSANGAVWRIGEWDGTPAEFLNGDKVTWMHPSDSRLRAWAVPEYVVGESNAETGFPAYQWTAINGEIVVRFNLSQDQLKPSSVHIGATIAFAGARPMIKVNDYAPRSPGTPNQPNTRNLTVGTYRGNNTYYSFAIPQSALKVGDNVLRLSPISGSQGAGYLSPGFAYDAIEFAQ</sequence>
<evidence type="ECO:0000256" key="6">
    <source>
        <dbReference type="ARBA" id="ARBA00022729"/>
    </source>
</evidence>
<dbReference type="EC" id="4.2.2.23" evidence="4"/>
<evidence type="ECO:0000256" key="5">
    <source>
        <dbReference type="ARBA" id="ARBA00022525"/>
    </source>
</evidence>
<evidence type="ECO:0000256" key="3">
    <source>
        <dbReference type="ARBA" id="ARBA00010418"/>
    </source>
</evidence>
<feature type="domain" description="Rhamnogalacturonan lyase" evidence="12">
    <location>
        <begin position="446"/>
        <end position="610"/>
    </location>
</feature>
<dbReference type="Proteomes" id="UP000239898">
    <property type="component" value="Unassembled WGS sequence"/>
</dbReference>
<dbReference type="Pfam" id="PF14683">
    <property type="entry name" value="CBM-like"/>
    <property type="match status" value="1"/>
</dbReference>
<dbReference type="CDD" id="cd10317">
    <property type="entry name" value="RGL4_C"/>
    <property type="match status" value="1"/>
</dbReference>
<evidence type="ECO:0000256" key="10">
    <source>
        <dbReference type="SAM" id="Phobius"/>
    </source>
</evidence>
<evidence type="ECO:0000259" key="13">
    <source>
        <dbReference type="Pfam" id="PF14686"/>
    </source>
</evidence>
<dbReference type="Pfam" id="PF14686">
    <property type="entry name" value="fn3_3"/>
    <property type="match status" value="1"/>
</dbReference>
<evidence type="ECO:0000256" key="4">
    <source>
        <dbReference type="ARBA" id="ARBA00012437"/>
    </source>
</evidence>
<evidence type="ECO:0000259" key="11">
    <source>
        <dbReference type="Pfam" id="PF09284"/>
    </source>
</evidence>
<dbReference type="InterPro" id="IPR014718">
    <property type="entry name" value="GH-type_carb-bd"/>
</dbReference>
<evidence type="ECO:0000256" key="2">
    <source>
        <dbReference type="ARBA" id="ARBA00004613"/>
    </source>
</evidence>
<dbReference type="InterPro" id="IPR016590">
    <property type="entry name" value="Rhamnogalacturonase_B"/>
</dbReference>